<keyword evidence="3" id="KW-1185">Reference proteome</keyword>
<evidence type="ECO:0000313" key="2">
    <source>
        <dbReference type="EMBL" id="KAF2091748.1"/>
    </source>
</evidence>
<feature type="region of interest" description="Disordered" evidence="1">
    <location>
        <begin position="17"/>
        <end position="36"/>
    </location>
</feature>
<proteinExistence type="predicted"/>
<accession>A0A9P4I2D0</accession>
<evidence type="ECO:0000256" key="1">
    <source>
        <dbReference type="SAM" id="MobiDB-lite"/>
    </source>
</evidence>
<comment type="caution">
    <text evidence="2">The sequence shown here is derived from an EMBL/GenBank/DDBJ whole genome shotgun (WGS) entry which is preliminary data.</text>
</comment>
<dbReference type="AlphaFoldDB" id="A0A9P4I2D0"/>
<reference evidence="2" key="1">
    <citation type="journal article" date="2020" name="Stud. Mycol.">
        <title>101 Dothideomycetes genomes: a test case for predicting lifestyles and emergence of pathogens.</title>
        <authorList>
            <person name="Haridas S."/>
            <person name="Albert R."/>
            <person name="Binder M."/>
            <person name="Bloem J."/>
            <person name="Labutti K."/>
            <person name="Salamov A."/>
            <person name="Andreopoulos B."/>
            <person name="Baker S."/>
            <person name="Barry K."/>
            <person name="Bills G."/>
            <person name="Bluhm B."/>
            <person name="Cannon C."/>
            <person name="Castanera R."/>
            <person name="Culley D."/>
            <person name="Daum C."/>
            <person name="Ezra D."/>
            <person name="Gonzalez J."/>
            <person name="Henrissat B."/>
            <person name="Kuo A."/>
            <person name="Liang C."/>
            <person name="Lipzen A."/>
            <person name="Lutzoni F."/>
            <person name="Magnuson J."/>
            <person name="Mondo S."/>
            <person name="Nolan M."/>
            <person name="Ohm R."/>
            <person name="Pangilinan J."/>
            <person name="Park H.-J."/>
            <person name="Ramirez L."/>
            <person name="Alfaro M."/>
            <person name="Sun H."/>
            <person name="Tritt A."/>
            <person name="Yoshinaga Y."/>
            <person name="Zwiers L.-H."/>
            <person name="Turgeon B."/>
            <person name="Goodwin S."/>
            <person name="Spatafora J."/>
            <person name="Crous P."/>
            <person name="Grigoriev I."/>
        </authorList>
    </citation>
    <scope>NUCLEOTIDE SEQUENCE</scope>
    <source>
        <strain evidence="2">CBS 121410</strain>
    </source>
</reference>
<dbReference type="OrthoDB" id="10025998at2759"/>
<dbReference type="EMBL" id="ML978711">
    <property type="protein sequence ID" value="KAF2091748.1"/>
    <property type="molecule type" value="Genomic_DNA"/>
</dbReference>
<evidence type="ECO:0008006" key="4">
    <source>
        <dbReference type="Google" id="ProtNLM"/>
    </source>
</evidence>
<organism evidence="2 3">
    <name type="scientific">Saccharata proteae CBS 121410</name>
    <dbReference type="NCBI Taxonomy" id="1314787"/>
    <lineage>
        <taxon>Eukaryota</taxon>
        <taxon>Fungi</taxon>
        <taxon>Dikarya</taxon>
        <taxon>Ascomycota</taxon>
        <taxon>Pezizomycotina</taxon>
        <taxon>Dothideomycetes</taxon>
        <taxon>Dothideomycetes incertae sedis</taxon>
        <taxon>Botryosphaeriales</taxon>
        <taxon>Saccharataceae</taxon>
        <taxon>Saccharata</taxon>
    </lineage>
</organism>
<sequence length="499" mass="58226">MYRHRLLRSNFPEQHESGSALYGVRNPTTSTHSPALVSDQPQTTILDLLDPKQHYPVYDTLCRHLEIVDIINLTRTCKALSGIYQDLQRTHWNLNNRLNNFVKDPIEFRSLLRQSGGVIMGFFVRSFFTRSSVPSILHMYVHPEWLDRISMVVRGKPHLRDYLVAQSIELNVREFRIDRPGKKILQVVIMTKVDFDIIRALAWVYKTTDLMTIMTWDRAYNLFPLSTFVHHTYYLVGENSMADNFHTPHWHDEHLQRYQVEVYGRGLTRDDQVRPEHQTEKQPVRFHRRIGDALTWVIKMNIHGISTDTEEAFLSKTLEIVTFNMRGCIPMPGIAPPPPMIGARILSVTDQAALDTLRCPIVYFEQPEYAFTITPHLMQCCRVLQGRERKGYLMMVNNRDIVRNYSLKGQYTAAKYHWGEFLAGKSAGATMRQLKGLRPEQIPPELGNLDTIDLRDLQAKLQAAGFVVPENWEYYDDQVVLWYKQWLSVWGRVTRWLLP</sequence>
<feature type="compositionally biased region" description="Polar residues" evidence="1">
    <location>
        <begin position="26"/>
        <end position="36"/>
    </location>
</feature>
<gene>
    <name evidence="2" type="ORF">K490DRAFT_61177</name>
</gene>
<evidence type="ECO:0000313" key="3">
    <source>
        <dbReference type="Proteomes" id="UP000799776"/>
    </source>
</evidence>
<dbReference type="Proteomes" id="UP000799776">
    <property type="component" value="Unassembled WGS sequence"/>
</dbReference>
<name>A0A9P4I2D0_9PEZI</name>
<protein>
    <recommendedName>
        <fullName evidence="4">F-box domain-containing protein</fullName>
    </recommendedName>
</protein>